<dbReference type="Proteomes" id="UP000829398">
    <property type="component" value="Chromosome 7"/>
</dbReference>
<reference evidence="2" key="1">
    <citation type="journal article" date="2023" name="Hortic. Res.">
        <title>A chromosome-level phased genome enabling allele-level studies in sweet orange: a case study on citrus Huanglongbing tolerance.</title>
        <authorList>
            <person name="Wu B."/>
            <person name="Yu Q."/>
            <person name="Deng Z."/>
            <person name="Duan Y."/>
            <person name="Luo F."/>
            <person name="Gmitter F. Jr."/>
        </authorList>
    </citation>
    <scope>NUCLEOTIDE SEQUENCE [LARGE SCALE GENOMIC DNA]</scope>
    <source>
        <strain evidence="2">cv. Valencia</strain>
    </source>
</reference>
<comment type="caution">
    <text evidence="1">The sequence shown here is derived from an EMBL/GenBank/DDBJ whole genome shotgun (WGS) entry which is preliminary data.</text>
</comment>
<gene>
    <name evidence="1" type="ORF">KPL71_021624</name>
</gene>
<name>A0ACB8JG60_CITSI</name>
<sequence length="197" mass="23573">MHQAFAKMNIRFEEIGSHLRQHGATIESIQKDQTSKERNRARHDEVRCNGGNNRCRYEPMDEYMAENEFWEDDGDERASDVDRDRVTCRGGRQERGYRRDDEDRDLGKIKVTILSFQGKNELEAYLEWEKKVKLIFDCHNYLEEKKVKLAVIKFIDYAIIWWDQLVNNRRRNRERPIAMWGVLRALTCPSFPLMIIM</sequence>
<proteinExistence type="predicted"/>
<evidence type="ECO:0000313" key="1">
    <source>
        <dbReference type="EMBL" id="KAH9716889.1"/>
    </source>
</evidence>
<accession>A0ACB8JG60</accession>
<organism evidence="1 2">
    <name type="scientific">Citrus sinensis</name>
    <name type="common">Sweet orange</name>
    <name type="synonym">Citrus aurantium var. sinensis</name>
    <dbReference type="NCBI Taxonomy" id="2711"/>
    <lineage>
        <taxon>Eukaryota</taxon>
        <taxon>Viridiplantae</taxon>
        <taxon>Streptophyta</taxon>
        <taxon>Embryophyta</taxon>
        <taxon>Tracheophyta</taxon>
        <taxon>Spermatophyta</taxon>
        <taxon>Magnoliopsida</taxon>
        <taxon>eudicotyledons</taxon>
        <taxon>Gunneridae</taxon>
        <taxon>Pentapetalae</taxon>
        <taxon>rosids</taxon>
        <taxon>malvids</taxon>
        <taxon>Sapindales</taxon>
        <taxon>Rutaceae</taxon>
        <taxon>Aurantioideae</taxon>
        <taxon>Citrus</taxon>
    </lineage>
</organism>
<evidence type="ECO:0000313" key="2">
    <source>
        <dbReference type="Proteomes" id="UP000829398"/>
    </source>
</evidence>
<protein>
    <submittedName>
        <fullName evidence="1">Uncharacterized protein</fullName>
    </submittedName>
</protein>
<dbReference type="EMBL" id="CM039176">
    <property type="protein sequence ID" value="KAH9716889.1"/>
    <property type="molecule type" value="Genomic_DNA"/>
</dbReference>
<keyword evidence="2" id="KW-1185">Reference proteome</keyword>